<keyword evidence="3" id="KW-1185">Reference proteome</keyword>
<reference evidence="2" key="1">
    <citation type="submission" date="2022-11" db="EMBL/GenBank/DDBJ databases">
        <title>Marilongibacter aestuarii gen. nov., sp. nov., isolated from tidal flat sediment.</title>
        <authorList>
            <person name="Jiayan W."/>
        </authorList>
    </citation>
    <scope>NUCLEOTIDE SEQUENCE</scope>
    <source>
        <strain evidence="2">Z1-6</strain>
    </source>
</reference>
<feature type="chain" id="PRO_5040840172" description="Outer membrane protein beta-barrel domain-containing protein" evidence="1">
    <location>
        <begin position="20"/>
        <end position="186"/>
    </location>
</feature>
<dbReference type="RefSeq" id="WP_343331927.1">
    <property type="nucleotide sequence ID" value="NZ_JAPOHD010000008.1"/>
</dbReference>
<evidence type="ECO:0000313" key="3">
    <source>
        <dbReference type="Proteomes" id="UP001145087"/>
    </source>
</evidence>
<dbReference type="EMBL" id="JAPOHD010000008">
    <property type="protein sequence ID" value="MCY1719589.1"/>
    <property type="molecule type" value="Genomic_DNA"/>
</dbReference>
<dbReference type="AlphaFoldDB" id="A0A9X3F2Y8"/>
<proteinExistence type="predicted"/>
<name>A0A9X3F2Y8_9BACT</name>
<sequence>MKFITLVLSALFISAVCFAQVQDTTVVKEPVVRKAKIDKSKLYYGGYLNLSIGNYTVIGATPLVGYKVTPQFSVGGQLSYEYVKDKRYDTDYETSNYGLSVFSRYRIVPQLYVHAEFSEMNYKLYDIQGRSERVWVPFLWLGGGYSQPVTKNTWLNVQVLFDVINDENSPYKDWEPYFSVGFGVGF</sequence>
<dbReference type="SUPFAM" id="SSF56925">
    <property type="entry name" value="OMPA-like"/>
    <property type="match status" value="1"/>
</dbReference>
<feature type="signal peptide" evidence="1">
    <location>
        <begin position="1"/>
        <end position="19"/>
    </location>
</feature>
<comment type="caution">
    <text evidence="2">The sequence shown here is derived from an EMBL/GenBank/DDBJ whole genome shotgun (WGS) entry which is preliminary data.</text>
</comment>
<evidence type="ECO:0008006" key="4">
    <source>
        <dbReference type="Google" id="ProtNLM"/>
    </source>
</evidence>
<dbReference type="InterPro" id="IPR011250">
    <property type="entry name" value="OMP/PagP_B-barrel"/>
</dbReference>
<gene>
    <name evidence="2" type="ORF">OU798_04510</name>
</gene>
<dbReference type="Proteomes" id="UP001145087">
    <property type="component" value="Unassembled WGS sequence"/>
</dbReference>
<evidence type="ECO:0000256" key="1">
    <source>
        <dbReference type="SAM" id="SignalP"/>
    </source>
</evidence>
<accession>A0A9X3F2Y8</accession>
<keyword evidence="1" id="KW-0732">Signal</keyword>
<protein>
    <recommendedName>
        <fullName evidence="4">Outer membrane protein beta-barrel domain-containing protein</fullName>
    </recommendedName>
</protein>
<evidence type="ECO:0000313" key="2">
    <source>
        <dbReference type="EMBL" id="MCY1719589.1"/>
    </source>
</evidence>
<organism evidence="2 3">
    <name type="scientific">Draconibacterium aestuarii</name>
    <dbReference type="NCBI Taxonomy" id="2998507"/>
    <lineage>
        <taxon>Bacteria</taxon>
        <taxon>Pseudomonadati</taxon>
        <taxon>Bacteroidota</taxon>
        <taxon>Bacteroidia</taxon>
        <taxon>Marinilabiliales</taxon>
        <taxon>Prolixibacteraceae</taxon>
        <taxon>Draconibacterium</taxon>
    </lineage>
</organism>